<keyword evidence="3" id="KW-1185">Reference proteome</keyword>
<feature type="transmembrane region" description="Helical" evidence="1">
    <location>
        <begin position="87"/>
        <end position="112"/>
    </location>
</feature>
<gene>
    <name evidence="2" type="ORF">SETTUDRAFT_163496</name>
</gene>
<proteinExistence type="predicted"/>
<dbReference type="GeneID" id="19398776"/>
<dbReference type="RefSeq" id="XP_008027202.1">
    <property type="nucleotide sequence ID" value="XM_008029011.1"/>
</dbReference>
<reference evidence="2 3" key="2">
    <citation type="journal article" date="2013" name="PLoS Genet.">
        <title>Comparative genome structure, secondary metabolite, and effector coding capacity across Cochliobolus pathogens.</title>
        <authorList>
            <person name="Condon B.J."/>
            <person name="Leng Y."/>
            <person name="Wu D."/>
            <person name="Bushley K.E."/>
            <person name="Ohm R.A."/>
            <person name="Otillar R."/>
            <person name="Martin J."/>
            <person name="Schackwitz W."/>
            <person name="Grimwood J."/>
            <person name="MohdZainudin N."/>
            <person name="Xue C."/>
            <person name="Wang R."/>
            <person name="Manning V.A."/>
            <person name="Dhillon B."/>
            <person name="Tu Z.J."/>
            <person name="Steffenson B.J."/>
            <person name="Salamov A."/>
            <person name="Sun H."/>
            <person name="Lowry S."/>
            <person name="LaButti K."/>
            <person name="Han J."/>
            <person name="Copeland A."/>
            <person name="Lindquist E."/>
            <person name="Barry K."/>
            <person name="Schmutz J."/>
            <person name="Baker S.E."/>
            <person name="Ciuffetti L.M."/>
            <person name="Grigoriev I.V."/>
            <person name="Zhong S."/>
            <person name="Turgeon B.G."/>
        </authorList>
    </citation>
    <scope>NUCLEOTIDE SEQUENCE [LARGE SCALE GENOMIC DNA]</scope>
    <source>
        <strain evidence="3">28A</strain>
    </source>
</reference>
<evidence type="ECO:0000313" key="2">
    <source>
        <dbReference type="EMBL" id="EOA84601.1"/>
    </source>
</evidence>
<feature type="transmembrane region" description="Helical" evidence="1">
    <location>
        <begin position="20"/>
        <end position="39"/>
    </location>
</feature>
<evidence type="ECO:0000313" key="3">
    <source>
        <dbReference type="Proteomes" id="UP000016935"/>
    </source>
</evidence>
<keyword evidence="1" id="KW-0472">Membrane</keyword>
<dbReference type="EMBL" id="KB908703">
    <property type="protein sequence ID" value="EOA84601.1"/>
    <property type="molecule type" value="Genomic_DNA"/>
</dbReference>
<dbReference type="HOGENOM" id="CLU_1331727_0_0_1"/>
<feature type="transmembrane region" description="Helical" evidence="1">
    <location>
        <begin position="45"/>
        <end position="66"/>
    </location>
</feature>
<dbReference type="AlphaFoldDB" id="R0II21"/>
<dbReference type="OrthoDB" id="3751104at2759"/>
<organism evidence="2 3">
    <name type="scientific">Exserohilum turcicum (strain 28A)</name>
    <name type="common">Northern leaf blight fungus</name>
    <name type="synonym">Setosphaeria turcica</name>
    <dbReference type="NCBI Taxonomy" id="671987"/>
    <lineage>
        <taxon>Eukaryota</taxon>
        <taxon>Fungi</taxon>
        <taxon>Dikarya</taxon>
        <taxon>Ascomycota</taxon>
        <taxon>Pezizomycotina</taxon>
        <taxon>Dothideomycetes</taxon>
        <taxon>Pleosporomycetidae</taxon>
        <taxon>Pleosporales</taxon>
        <taxon>Pleosporineae</taxon>
        <taxon>Pleosporaceae</taxon>
        <taxon>Exserohilum</taxon>
    </lineage>
</organism>
<keyword evidence="1" id="KW-1133">Transmembrane helix</keyword>
<protein>
    <submittedName>
        <fullName evidence="2">Uncharacterized protein</fullName>
    </submittedName>
</protein>
<evidence type="ECO:0000256" key="1">
    <source>
        <dbReference type="SAM" id="Phobius"/>
    </source>
</evidence>
<sequence>MRIPLTFTATTSPRLRALQYAQLAIASLVVLASFITLVLPDRHKLFTFSLLYTPLLTSITTVFFITREQKRAEAGTLSKQKYAKYQMLKMASAFGMSIVGFIGYVSSAPAAADQDRQRPGEQGMWMNGVKIGTWQGMLLWLNFFNWVFLWASLFYSCCMTGNKRGAIALTGDEAEITLDVDTISDEEIARIQTQDRNEQV</sequence>
<dbReference type="eggNOG" id="ENOG502T4DP">
    <property type="taxonomic scope" value="Eukaryota"/>
</dbReference>
<reference evidence="2 3" key="1">
    <citation type="journal article" date="2012" name="PLoS Pathog.">
        <title>Diverse lifestyles and strategies of plant pathogenesis encoded in the genomes of eighteen Dothideomycetes fungi.</title>
        <authorList>
            <person name="Ohm R.A."/>
            <person name="Feau N."/>
            <person name="Henrissat B."/>
            <person name="Schoch C.L."/>
            <person name="Horwitz B.A."/>
            <person name="Barry K.W."/>
            <person name="Condon B.J."/>
            <person name="Copeland A.C."/>
            <person name="Dhillon B."/>
            <person name="Glaser F."/>
            <person name="Hesse C.N."/>
            <person name="Kosti I."/>
            <person name="LaButti K."/>
            <person name="Lindquist E.A."/>
            <person name="Lucas S."/>
            <person name="Salamov A.A."/>
            <person name="Bradshaw R.E."/>
            <person name="Ciuffetti L."/>
            <person name="Hamelin R.C."/>
            <person name="Kema G.H.J."/>
            <person name="Lawrence C."/>
            <person name="Scott J.A."/>
            <person name="Spatafora J.W."/>
            <person name="Turgeon B.G."/>
            <person name="de Wit P.J.G.M."/>
            <person name="Zhong S."/>
            <person name="Goodwin S.B."/>
            <person name="Grigoriev I.V."/>
        </authorList>
    </citation>
    <scope>NUCLEOTIDE SEQUENCE [LARGE SCALE GENOMIC DNA]</scope>
    <source>
        <strain evidence="3">28A</strain>
    </source>
</reference>
<keyword evidence="1" id="KW-0812">Transmembrane</keyword>
<dbReference type="Proteomes" id="UP000016935">
    <property type="component" value="Unassembled WGS sequence"/>
</dbReference>
<feature type="transmembrane region" description="Helical" evidence="1">
    <location>
        <begin position="132"/>
        <end position="155"/>
    </location>
</feature>
<accession>R0II21</accession>
<name>R0II21_EXST2</name>